<gene>
    <name evidence="2" type="ORF">OUZ56_020687</name>
</gene>
<feature type="chain" id="PRO_5045089511" evidence="1">
    <location>
        <begin position="32"/>
        <end position="142"/>
    </location>
</feature>
<evidence type="ECO:0000313" key="3">
    <source>
        <dbReference type="Proteomes" id="UP001234178"/>
    </source>
</evidence>
<proteinExistence type="predicted"/>
<keyword evidence="1" id="KW-0732">Signal</keyword>
<evidence type="ECO:0000256" key="1">
    <source>
        <dbReference type="SAM" id="SignalP"/>
    </source>
</evidence>
<protein>
    <submittedName>
        <fullName evidence="2">Uncharacterized protein</fullName>
    </submittedName>
</protein>
<evidence type="ECO:0000313" key="2">
    <source>
        <dbReference type="EMBL" id="KAK4011569.1"/>
    </source>
</evidence>
<reference evidence="2 3" key="1">
    <citation type="journal article" date="2023" name="Nucleic Acids Res.">
        <title>The hologenome of Daphnia magna reveals possible DNA methylation and microbiome-mediated evolution of the host genome.</title>
        <authorList>
            <person name="Chaturvedi A."/>
            <person name="Li X."/>
            <person name="Dhandapani V."/>
            <person name="Marshall H."/>
            <person name="Kissane S."/>
            <person name="Cuenca-Cambronero M."/>
            <person name="Asole G."/>
            <person name="Calvet F."/>
            <person name="Ruiz-Romero M."/>
            <person name="Marangio P."/>
            <person name="Guigo R."/>
            <person name="Rago D."/>
            <person name="Mirbahai L."/>
            <person name="Eastwood N."/>
            <person name="Colbourne J.K."/>
            <person name="Zhou J."/>
            <person name="Mallon E."/>
            <person name="Orsini L."/>
        </authorList>
    </citation>
    <scope>NUCLEOTIDE SEQUENCE [LARGE SCALE GENOMIC DNA]</scope>
    <source>
        <strain evidence="2">LRV0_1</strain>
    </source>
</reference>
<feature type="signal peptide" evidence="1">
    <location>
        <begin position="1"/>
        <end position="31"/>
    </location>
</feature>
<dbReference type="Proteomes" id="UP001234178">
    <property type="component" value="Unassembled WGS sequence"/>
</dbReference>
<organism evidence="2 3">
    <name type="scientific">Daphnia magna</name>
    <dbReference type="NCBI Taxonomy" id="35525"/>
    <lineage>
        <taxon>Eukaryota</taxon>
        <taxon>Metazoa</taxon>
        <taxon>Ecdysozoa</taxon>
        <taxon>Arthropoda</taxon>
        <taxon>Crustacea</taxon>
        <taxon>Branchiopoda</taxon>
        <taxon>Diplostraca</taxon>
        <taxon>Cladocera</taxon>
        <taxon>Anomopoda</taxon>
        <taxon>Daphniidae</taxon>
        <taxon>Daphnia</taxon>
    </lineage>
</organism>
<comment type="caution">
    <text evidence="2">The sequence shown here is derived from an EMBL/GenBank/DDBJ whole genome shotgun (WGS) entry which is preliminary data.</text>
</comment>
<keyword evidence="3" id="KW-1185">Reference proteome</keyword>
<name>A0ABQ9ZFC9_9CRUS</name>
<accession>A0ABQ9ZFC9</accession>
<dbReference type="EMBL" id="JAOYFB010000003">
    <property type="protein sequence ID" value="KAK4011569.1"/>
    <property type="molecule type" value="Genomic_DNA"/>
</dbReference>
<sequence>MITKTSMCLLTVHLSMYPLFWSGIKWNGITAADYNETIEFPDLVFSKEFTVFLPVSQKFSVSIYGNEFLVTIAAAVFLSCIHHNISFTSNIQMGFILFDLLPWMLKSTLVCRSAARPPTYGEAPTLTQPRRSKDQLRCVWHT</sequence>